<evidence type="ECO:0000313" key="9">
    <source>
        <dbReference type="Proteomes" id="UP000824976"/>
    </source>
</evidence>
<reference evidence="6 8" key="1">
    <citation type="submission" date="2018-11" db="EMBL/GenBank/DDBJ databases">
        <title>Complete genome sequence of Dickeya zeae strain CE1 infecting Canna edulis Ker-Gawl. in China.</title>
        <authorList>
            <person name="Zhang J."/>
            <person name="Lin B."/>
            <person name="Shen H."/>
            <person name="Jiang S."/>
            <person name="Pu X."/>
            <person name="Sun D."/>
        </authorList>
    </citation>
    <scope>NUCLEOTIDE SEQUENCE [LARGE SCALE GENOMIC DNA]</scope>
    <source>
        <strain evidence="6 8">CE1</strain>
    </source>
</reference>
<evidence type="ECO:0000256" key="2">
    <source>
        <dbReference type="ARBA" id="ARBA00022989"/>
    </source>
</evidence>
<dbReference type="Pfam" id="PF07690">
    <property type="entry name" value="MFS_1"/>
    <property type="match status" value="1"/>
</dbReference>
<feature type="transmembrane region" description="Helical" evidence="4">
    <location>
        <begin position="101"/>
        <end position="123"/>
    </location>
</feature>
<feature type="transmembrane region" description="Helical" evidence="4">
    <location>
        <begin position="135"/>
        <end position="159"/>
    </location>
</feature>
<keyword evidence="2 4" id="KW-1133">Transmembrane helix</keyword>
<evidence type="ECO:0000256" key="3">
    <source>
        <dbReference type="ARBA" id="ARBA00023136"/>
    </source>
</evidence>
<dbReference type="SUPFAM" id="SSF103473">
    <property type="entry name" value="MFS general substrate transporter"/>
    <property type="match status" value="1"/>
</dbReference>
<dbReference type="InterPro" id="IPR020846">
    <property type="entry name" value="MFS_dom"/>
</dbReference>
<dbReference type="PANTHER" id="PTHR23521:SF3">
    <property type="entry name" value="MFS TRANSPORTER"/>
    <property type="match status" value="1"/>
</dbReference>
<dbReference type="RefSeq" id="WP_168361093.1">
    <property type="nucleotide sequence ID" value="NZ_CP033622.1"/>
</dbReference>
<accession>A0AAE7CXI1</accession>
<feature type="transmembrane region" description="Helical" evidence="4">
    <location>
        <begin position="165"/>
        <end position="185"/>
    </location>
</feature>
<feature type="transmembrane region" description="Helical" evidence="4">
    <location>
        <begin position="197"/>
        <end position="217"/>
    </location>
</feature>
<keyword evidence="3 4" id="KW-0472">Membrane</keyword>
<evidence type="ECO:0000313" key="8">
    <source>
        <dbReference type="Proteomes" id="UP000500801"/>
    </source>
</evidence>
<organism evidence="6 8">
    <name type="scientific">Dickeya zeae</name>
    <dbReference type="NCBI Taxonomy" id="204042"/>
    <lineage>
        <taxon>Bacteria</taxon>
        <taxon>Pseudomonadati</taxon>
        <taxon>Pseudomonadota</taxon>
        <taxon>Gammaproteobacteria</taxon>
        <taxon>Enterobacterales</taxon>
        <taxon>Pectobacteriaceae</taxon>
        <taxon>Dickeya</taxon>
    </lineage>
</organism>
<proteinExistence type="predicted"/>
<keyword evidence="1 4" id="KW-0812">Transmembrane</keyword>
<dbReference type="EMBL" id="CP040817">
    <property type="protein sequence ID" value="QYM92938.1"/>
    <property type="molecule type" value="Genomic_DNA"/>
</dbReference>
<evidence type="ECO:0000313" key="6">
    <source>
        <dbReference type="EMBL" id="QIZ49325.1"/>
    </source>
</evidence>
<feature type="transmembrane region" description="Helical" evidence="4">
    <location>
        <begin position="267"/>
        <end position="286"/>
    </location>
</feature>
<feature type="transmembrane region" description="Helical" evidence="4">
    <location>
        <begin position="292"/>
        <end position="313"/>
    </location>
</feature>
<dbReference type="PANTHER" id="PTHR23521">
    <property type="entry name" value="TRANSPORTER MFS SUPERFAMILY"/>
    <property type="match status" value="1"/>
</dbReference>
<dbReference type="EMBL" id="CP033622">
    <property type="protein sequence ID" value="QIZ49325.1"/>
    <property type="molecule type" value="Genomic_DNA"/>
</dbReference>
<feature type="domain" description="Major facilitator superfamily (MFS) profile" evidence="5">
    <location>
        <begin position="203"/>
        <end position="393"/>
    </location>
</feature>
<feature type="transmembrane region" description="Helical" evidence="4">
    <location>
        <begin position="325"/>
        <end position="345"/>
    </location>
</feature>
<dbReference type="InterPro" id="IPR011701">
    <property type="entry name" value="MFS"/>
</dbReference>
<dbReference type="PROSITE" id="PS50850">
    <property type="entry name" value="MFS"/>
    <property type="match status" value="1"/>
</dbReference>
<dbReference type="GO" id="GO:0022857">
    <property type="term" value="F:transmembrane transporter activity"/>
    <property type="evidence" value="ECO:0007669"/>
    <property type="project" value="InterPro"/>
</dbReference>
<evidence type="ECO:0000259" key="5">
    <source>
        <dbReference type="PROSITE" id="PS50850"/>
    </source>
</evidence>
<evidence type="ECO:0000256" key="4">
    <source>
        <dbReference type="SAM" id="Phobius"/>
    </source>
</evidence>
<evidence type="ECO:0000313" key="7">
    <source>
        <dbReference type="EMBL" id="QYM92938.1"/>
    </source>
</evidence>
<dbReference type="InterPro" id="IPR036259">
    <property type="entry name" value="MFS_trans_sf"/>
</dbReference>
<dbReference type="Proteomes" id="UP000824976">
    <property type="component" value="Chromosome"/>
</dbReference>
<evidence type="ECO:0000256" key="1">
    <source>
        <dbReference type="ARBA" id="ARBA00022692"/>
    </source>
</evidence>
<sequence length="393" mass="41391">MSTSRRAHQLAILVVMTSASLVGLVQGYSIPLVTLKLTALGYGSALTGMMSALPAIGVFVSSWVAAPVAMRLPVGRLLALSTWGMGISLTLSFYLDNVALLAVPRFMMGFCCGLIIVIGESWVSGHTAEHRRGVLVGLYATAFTGLQLLGPLLISLTGLDDPTGLLLILALHGLCLLMVPGASFSQLALSAHRQHNLFSLLLAAPALAMAVFAFAFFDGAVLSMLPLYGMAHGYEESLAVLLVTVLFIGDALLQVPLGWISDKLGTVRVHLACGGMFVLMLAGLPFSYGTGWVWANVFVLGAVAGSIYTLSLVRAGKWFSGVDLVAINALFGVLWGVGSFSGPLVSGSLMQWYGRDGLIAILVLLGLLFLAANALPTMTTRYADRTANQEVAE</sequence>
<feature type="transmembrane region" description="Helical" evidence="4">
    <location>
        <begin position="237"/>
        <end position="260"/>
    </location>
</feature>
<feature type="transmembrane region" description="Helical" evidence="4">
    <location>
        <begin position="43"/>
        <end position="65"/>
    </location>
</feature>
<protein>
    <submittedName>
        <fullName evidence="6">MFS transporter</fullName>
    </submittedName>
</protein>
<reference evidence="7 9" key="2">
    <citation type="submission" date="2019-06" db="EMBL/GenBank/DDBJ databases">
        <title>Complete genome of Dickeya zeae PL65.</title>
        <authorList>
            <person name="Boluk G."/>
            <person name="Arif M."/>
        </authorList>
    </citation>
    <scope>NUCLEOTIDE SEQUENCE [LARGE SCALE GENOMIC DNA]</scope>
    <source>
        <strain evidence="7 9">PL65</strain>
    </source>
</reference>
<gene>
    <name evidence="6" type="ORF">DWG24_00255</name>
    <name evidence="7" type="ORF">FGI21_14235</name>
</gene>
<feature type="transmembrane region" description="Helical" evidence="4">
    <location>
        <begin position="357"/>
        <end position="375"/>
    </location>
</feature>
<feature type="transmembrane region" description="Helical" evidence="4">
    <location>
        <begin position="77"/>
        <end position="95"/>
    </location>
</feature>
<keyword evidence="9" id="KW-1185">Reference proteome</keyword>
<dbReference type="Proteomes" id="UP000500801">
    <property type="component" value="Chromosome"/>
</dbReference>
<name>A0AAE7CXI1_9GAMM</name>
<dbReference type="AlphaFoldDB" id="A0AAE7CXI1"/>
<dbReference type="Gene3D" id="1.20.1250.20">
    <property type="entry name" value="MFS general substrate transporter like domains"/>
    <property type="match status" value="2"/>
</dbReference>
<dbReference type="GO" id="GO:0005886">
    <property type="term" value="C:plasma membrane"/>
    <property type="evidence" value="ECO:0007669"/>
    <property type="project" value="TreeGrafter"/>
</dbReference>